<accession>A0A0T6B3G0</accession>
<dbReference type="InterPro" id="IPR020422">
    <property type="entry name" value="TYR_PHOSPHATASE_DUAL_dom"/>
</dbReference>
<dbReference type="InterPro" id="IPR029021">
    <property type="entry name" value="Prot-tyrosine_phosphatase-like"/>
</dbReference>
<feature type="non-terminal residue" evidence="8">
    <location>
        <position position="1"/>
    </location>
</feature>
<evidence type="ECO:0000256" key="4">
    <source>
        <dbReference type="ARBA" id="ARBA00022912"/>
    </source>
</evidence>
<name>A0A0T6B3G0_9SCAR</name>
<feature type="region of interest" description="Disordered" evidence="5">
    <location>
        <begin position="216"/>
        <end position="255"/>
    </location>
</feature>
<feature type="domain" description="Tyrosine-protein phosphatase" evidence="6">
    <location>
        <begin position="5"/>
        <end position="164"/>
    </location>
</feature>
<dbReference type="EMBL" id="LJIG01016034">
    <property type="protein sequence ID" value="KRT81812.1"/>
    <property type="molecule type" value="Genomic_DNA"/>
</dbReference>
<gene>
    <name evidence="8" type="ORF">AMK59_5006</name>
</gene>
<dbReference type="OrthoDB" id="266663at2759"/>
<sequence>KVENGDLNWIVPAKFVGFCGPQDKTKYFNGYPIHTPEFYFKYFQKNNITCIIRLNKKAYDSNKFVNAGFCHYDLYFVDGSTPTDEILSEFLNICEKVEGAIAVHCKAGLGRTGTLIGCFLMKHYQFTAHEAIAWIRMCRPGSVIGHQQVWLEGKQAQMWKDGELYRKRKSITTPIKHKFGIYSEVTSETIENKPKEIKINDKVTRILKKVDTMKLNDKDDTNEDSESSISQGDKLNEIKARRQCQTSTNTSERKLHRSRVVVNSLEATSLIRTGKVIAPGIKTPQSSHSRVLAKRIEADETAQVGAITTRRSNLRKPAIIKGTTVTTINGKPKVVQKKKENGWIVEQNIVKNLETCNGDKKDIKTIKRGKRSLTMEKDKTNSPRSVKVLRRSHTQGANNETDVKPCAKLSLPISKKF</sequence>
<comment type="caution">
    <text evidence="8">The sequence shown here is derived from an EMBL/GenBank/DDBJ whole genome shotgun (WGS) entry which is preliminary data.</text>
</comment>
<keyword evidence="3" id="KW-0378">Hydrolase</keyword>
<dbReference type="PROSITE" id="PS50054">
    <property type="entry name" value="TYR_PHOSPHATASE_DUAL"/>
    <property type="match status" value="1"/>
</dbReference>
<feature type="domain" description="Tyrosine specific protein phosphatases" evidence="7">
    <location>
        <begin position="88"/>
        <end position="150"/>
    </location>
</feature>
<keyword evidence="4" id="KW-0904">Protein phosphatase</keyword>
<evidence type="ECO:0000256" key="3">
    <source>
        <dbReference type="ARBA" id="ARBA00022801"/>
    </source>
</evidence>
<dbReference type="PROSITE" id="PS50056">
    <property type="entry name" value="TYR_PHOSPHATASE_2"/>
    <property type="match status" value="1"/>
</dbReference>
<reference evidence="8 9" key="1">
    <citation type="submission" date="2015-09" db="EMBL/GenBank/DDBJ databases">
        <title>Draft genome of the scarab beetle Oryctes borbonicus.</title>
        <authorList>
            <person name="Meyer J.M."/>
            <person name="Markov G.V."/>
            <person name="Baskaran P."/>
            <person name="Herrmann M."/>
            <person name="Sommer R.J."/>
            <person name="Roedelsperger C."/>
        </authorList>
    </citation>
    <scope>NUCLEOTIDE SEQUENCE [LARGE SCALE GENOMIC DNA]</scope>
    <source>
        <strain evidence="8">OB123</strain>
        <tissue evidence="8">Whole animal</tissue>
    </source>
</reference>
<dbReference type="PANTHER" id="PTHR23339">
    <property type="entry name" value="TYROSINE SPECIFIC PROTEIN PHOSPHATASE AND DUAL SPECIFICITY PROTEIN PHOSPHATASE"/>
    <property type="match status" value="1"/>
</dbReference>
<dbReference type="InterPro" id="IPR044506">
    <property type="entry name" value="CDC14_C"/>
</dbReference>
<dbReference type="GO" id="GO:0004725">
    <property type="term" value="F:protein tyrosine phosphatase activity"/>
    <property type="evidence" value="ECO:0007669"/>
    <property type="project" value="UniProtKB-EC"/>
</dbReference>
<keyword evidence="9" id="KW-1185">Reference proteome</keyword>
<dbReference type="InterPro" id="IPR000387">
    <property type="entry name" value="Tyr_Pase_dom"/>
</dbReference>
<evidence type="ECO:0000256" key="1">
    <source>
        <dbReference type="ARBA" id="ARBA00007315"/>
    </source>
</evidence>
<dbReference type="SUPFAM" id="SSF52799">
    <property type="entry name" value="(Phosphotyrosine protein) phosphatases II"/>
    <property type="match status" value="1"/>
</dbReference>
<evidence type="ECO:0000259" key="6">
    <source>
        <dbReference type="PROSITE" id="PS50054"/>
    </source>
</evidence>
<dbReference type="InterPro" id="IPR050561">
    <property type="entry name" value="PTP"/>
</dbReference>
<dbReference type="PROSITE" id="PS00383">
    <property type="entry name" value="TYR_PHOSPHATASE_1"/>
    <property type="match status" value="1"/>
</dbReference>
<protein>
    <recommendedName>
        <fullName evidence="2">protein-tyrosine-phosphatase</fullName>
        <ecNumber evidence="2">3.1.3.48</ecNumber>
    </recommendedName>
</protein>
<organism evidence="8 9">
    <name type="scientific">Oryctes borbonicus</name>
    <dbReference type="NCBI Taxonomy" id="1629725"/>
    <lineage>
        <taxon>Eukaryota</taxon>
        <taxon>Metazoa</taxon>
        <taxon>Ecdysozoa</taxon>
        <taxon>Arthropoda</taxon>
        <taxon>Hexapoda</taxon>
        <taxon>Insecta</taxon>
        <taxon>Pterygota</taxon>
        <taxon>Neoptera</taxon>
        <taxon>Endopterygota</taxon>
        <taxon>Coleoptera</taxon>
        <taxon>Polyphaga</taxon>
        <taxon>Scarabaeiformia</taxon>
        <taxon>Scarabaeidae</taxon>
        <taxon>Dynastinae</taxon>
        <taxon>Oryctes</taxon>
    </lineage>
</organism>
<evidence type="ECO:0000256" key="5">
    <source>
        <dbReference type="SAM" id="MobiDB-lite"/>
    </source>
</evidence>
<dbReference type="FunFam" id="3.90.190.10:FF:000006">
    <property type="entry name" value="Dual specificity protein phosphatase CDC14B"/>
    <property type="match status" value="1"/>
</dbReference>
<dbReference type="Pfam" id="PF22785">
    <property type="entry name" value="Tc-R-P"/>
    <property type="match status" value="1"/>
</dbReference>
<dbReference type="AlphaFoldDB" id="A0A0T6B3G0"/>
<comment type="similarity">
    <text evidence="1">Belongs to the protein-tyrosine phosphatase family. Non-receptor class CDC14 subfamily.</text>
</comment>
<dbReference type="SMART" id="SM00195">
    <property type="entry name" value="DSPc"/>
    <property type="match status" value="1"/>
</dbReference>
<evidence type="ECO:0000259" key="7">
    <source>
        <dbReference type="PROSITE" id="PS50056"/>
    </source>
</evidence>
<dbReference type="Gene3D" id="3.90.190.10">
    <property type="entry name" value="Protein tyrosine phosphatase superfamily"/>
    <property type="match status" value="1"/>
</dbReference>
<evidence type="ECO:0000313" key="9">
    <source>
        <dbReference type="Proteomes" id="UP000051574"/>
    </source>
</evidence>
<dbReference type="InterPro" id="IPR016130">
    <property type="entry name" value="Tyr_Pase_AS"/>
</dbReference>
<dbReference type="EC" id="3.1.3.48" evidence="2"/>
<proteinExistence type="inferred from homology"/>
<evidence type="ECO:0000313" key="8">
    <source>
        <dbReference type="EMBL" id="KRT81812.1"/>
    </source>
</evidence>
<evidence type="ECO:0000256" key="2">
    <source>
        <dbReference type="ARBA" id="ARBA00013064"/>
    </source>
</evidence>
<dbReference type="Proteomes" id="UP000051574">
    <property type="component" value="Unassembled WGS sequence"/>
</dbReference>
<dbReference type="CDD" id="cd14499">
    <property type="entry name" value="CDC14_C"/>
    <property type="match status" value="1"/>
</dbReference>